<sequence length="269" mass="30701">MPQTSKKRKSSGKSKRQGQTPSDVLRDIASKVKTEAFIDLLDNYLYPALDELSMAAQWHILESLDLAQDTIKAAKWEGDIDYDGYEKRLNEMVKDLVAHVKHDMWDGYEDQGMMMVDISDEISGWLSTLWEAGVEKGQEIDLVHESLELCVEIVREAENCGSRLDFSETSCDVTITDTSGKLIYENSSNLMQSIAWVWKELLVSAASKKRSVSTLISDIEHLGIKKDVYDYLHRGDEKKQRNGLSYWDDHWTPEMRATAIMLLDKQNKG</sequence>
<proteinExistence type="predicted"/>
<evidence type="ECO:0000313" key="3">
    <source>
        <dbReference type="Proteomes" id="UP001385951"/>
    </source>
</evidence>
<gene>
    <name evidence="2" type="ORF">QCA50_011217</name>
</gene>
<evidence type="ECO:0000256" key="1">
    <source>
        <dbReference type="SAM" id="MobiDB-lite"/>
    </source>
</evidence>
<organism evidence="2 3">
    <name type="scientific">Cerrena zonata</name>
    <dbReference type="NCBI Taxonomy" id="2478898"/>
    <lineage>
        <taxon>Eukaryota</taxon>
        <taxon>Fungi</taxon>
        <taxon>Dikarya</taxon>
        <taxon>Basidiomycota</taxon>
        <taxon>Agaricomycotina</taxon>
        <taxon>Agaricomycetes</taxon>
        <taxon>Polyporales</taxon>
        <taxon>Cerrenaceae</taxon>
        <taxon>Cerrena</taxon>
    </lineage>
</organism>
<feature type="region of interest" description="Disordered" evidence="1">
    <location>
        <begin position="1"/>
        <end position="25"/>
    </location>
</feature>
<comment type="caution">
    <text evidence="2">The sequence shown here is derived from an EMBL/GenBank/DDBJ whole genome shotgun (WGS) entry which is preliminary data.</text>
</comment>
<feature type="compositionally biased region" description="Basic residues" evidence="1">
    <location>
        <begin position="1"/>
        <end position="16"/>
    </location>
</feature>
<reference evidence="2 3" key="1">
    <citation type="submission" date="2022-09" db="EMBL/GenBank/DDBJ databases">
        <authorList>
            <person name="Palmer J.M."/>
        </authorList>
    </citation>
    <scope>NUCLEOTIDE SEQUENCE [LARGE SCALE GENOMIC DNA]</scope>
    <source>
        <strain evidence="2 3">DSM 7382</strain>
    </source>
</reference>
<dbReference type="EMBL" id="JASBNA010000019">
    <property type="protein sequence ID" value="KAK7685870.1"/>
    <property type="molecule type" value="Genomic_DNA"/>
</dbReference>
<dbReference type="AlphaFoldDB" id="A0AAW0GA03"/>
<accession>A0AAW0GA03</accession>
<protein>
    <submittedName>
        <fullName evidence="2">Uncharacterized protein</fullName>
    </submittedName>
</protein>
<evidence type="ECO:0000313" key="2">
    <source>
        <dbReference type="EMBL" id="KAK7685870.1"/>
    </source>
</evidence>
<keyword evidence="3" id="KW-1185">Reference proteome</keyword>
<dbReference type="Proteomes" id="UP001385951">
    <property type="component" value="Unassembled WGS sequence"/>
</dbReference>
<name>A0AAW0GA03_9APHY</name>